<sequence length="696" mass="77878">MDRGLGNYYRGNSGNARRDDRRYDDFYDRDRRGGSGNFRGGGGRNSRGGGGRDRGFFGNQGNHGGGQNVIAALQLQQNQNLLSAYIRNNSRGGKNFQGARSSGYNNSGGFRPGDKRRQDQQPSGANKKSKNDTRRDNRRSSSTTKSGSQTKKDSKKDEPKEDEIDIPDDQVEIPDHLMDNVEKLRQRADMERNVADEDIDKLVVFCYNGKGYDCLTCGFMLMKDHAFKNHLMSKSHVMNVIDARSDKKYQPTRDLLDIDIASDGWFEKSDIARKVIYKQAKVMMKAEMDLKKRELESFNRDPSNFFSVNMASKKCATMTGDTVRITSIVESTIDVKEFSTDRFFGCEFVKSVASFQCRLCDIKIHNASEVLPHIDSRVHRNKYQMHLRRQPDYEKKQKDQNKDLGLILQEHEGQAVLLSETNTKSETEDDEDNQGKTLLEEIDTILVRVPEILNPPVKEDPKGNEPEKETETKKVDEPEKKEEETTTDKPVENEKKNDTTTEPVASTSAETEVKEETPDEPMETEQVKEETTTESTPPEVKEETPEETEAETSASQDEPPIAEDPTETAAESTDKPAAEEATEKVEAEKTEDEKPEIKTPAPTSAKKTTKKAAASTRGRGTARRGTPKRLRGGKAAGSPKTRGKPAVEQVETPTAESPAKETPTVEEKPSDEKTDAIAADGSFMDGFQVVDEVQEE</sequence>
<feature type="compositionally biased region" description="Gly residues" evidence="1">
    <location>
        <begin position="34"/>
        <end position="49"/>
    </location>
</feature>
<feature type="region of interest" description="Disordered" evidence="1">
    <location>
        <begin position="450"/>
        <end position="696"/>
    </location>
</feature>
<feature type="compositionally biased region" description="Basic and acidic residues" evidence="1">
    <location>
        <begin position="663"/>
        <end position="675"/>
    </location>
</feature>
<evidence type="ECO:0000313" key="4">
    <source>
        <dbReference type="Proteomes" id="UP000594262"/>
    </source>
</evidence>
<proteinExistence type="predicted"/>
<evidence type="ECO:0000256" key="1">
    <source>
        <dbReference type="SAM" id="MobiDB-lite"/>
    </source>
</evidence>
<feature type="compositionally biased region" description="Polar residues" evidence="1">
    <location>
        <begin position="500"/>
        <end position="510"/>
    </location>
</feature>
<dbReference type="RefSeq" id="XP_066936309.1">
    <property type="nucleotide sequence ID" value="XM_067080208.1"/>
</dbReference>
<feature type="compositionally biased region" description="Basic and acidic residues" evidence="1">
    <location>
        <begin position="129"/>
        <end position="139"/>
    </location>
</feature>
<dbReference type="Proteomes" id="UP000594262">
    <property type="component" value="Unplaced"/>
</dbReference>
<feature type="compositionally biased region" description="Low complexity" evidence="1">
    <location>
        <begin position="140"/>
        <end position="149"/>
    </location>
</feature>
<feature type="compositionally biased region" description="Low complexity" evidence="1">
    <location>
        <begin position="598"/>
        <end position="619"/>
    </location>
</feature>
<feature type="compositionally biased region" description="Basic residues" evidence="1">
    <location>
        <begin position="620"/>
        <end position="632"/>
    </location>
</feature>
<feature type="domain" description="C2H2-type" evidence="2">
    <location>
        <begin position="357"/>
        <end position="379"/>
    </location>
</feature>
<evidence type="ECO:0000313" key="3">
    <source>
        <dbReference type="EnsemblMetazoa" id="CLYHEMP023029.1"/>
    </source>
</evidence>
<feature type="compositionally biased region" description="Basic and acidic residues" evidence="1">
    <location>
        <begin position="572"/>
        <end position="597"/>
    </location>
</feature>
<dbReference type="GeneID" id="136824051"/>
<feature type="region of interest" description="Disordered" evidence="1">
    <location>
        <begin position="90"/>
        <end position="176"/>
    </location>
</feature>
<protein>
    <recommendedName>
        <fullName evidence="2">C2H2-type domain-containing protein</fullName>
    </recommendedName>
</protein>
<feature type="compositionally biased region" description="Basic and acidic residues" evidence="1">
    <location>
        <begin position="16"/>
        <end position="33"/>
    </location>
</feature>
<dbReference type="OrthoDB" id="9909793at2759"/>
<accession>A0A7M5XGI7</accession>
<feature type="compositionally biased region" description="Polar residues" evidence="1">
    <location>
        <begin position="90"/>
        <end position="108"/>
    </location>
</feature>
<dbReference type="AlphaFoldDB" id="A0A7M5XGI7"/>
<dbReference type="InterPro" id="IPR013087">
    <property type="entry name" value="Znf_C2H2_type"/>
</dbReference>
<feature type="compositionally biased region" description="Basic and acidic residues" evidence="1">
    <location>
        <begin position="150"/>
        <end position="159"/>
    </location>
</feature>
<feature type="compositionally biased region" description="Basic and acidic residues" evidence="1">
    <location>
        <begin position="457"/>
        <end position="499"/>
    </location>
</feature>
<dbReference type="EnsemblMetazoa" id="CLYHEMT023029.1">
    <property type="protein sequence ID" value="CLYHEMP023029.1"/>
    <property type="gene ID" value="CLYHEMG023029"/>
</dbReference>
<feature type="domain" description="C2H2-type" evidence="2">
    <location>
        <begin position="214"/>
        <end position="236"/>
    </location>
</feature>
<reference evidence="3" key="1">
    <citation type="submission" date="2021-01" db="UniProtKB">
        <authorList>
            <consortium name="EnsemblMetazoa"/>
        </authorList>
    </citation>
    <scope>IDENTIFICATION</scope>
</reference>
<feature type="region of interest" description="Disordered" evidence="1">
    <location>
        <begin position="1"/>
        <end position="63"/>
    </location>
</feature>
<name>A0A7M5XGI7_9CNID</name>
<feature type="compositionally biased region" description="Acidic residues" evidence="1">
    <location>
        <begin position="160"/>
        <end position="172"/>
    </location>
</feature>
<evidence type="ECO:0000259" key="2">
    <source>
        <dbReference type="PROSITE" id="PS00028"/>
    </source>
</evidence>
<dbReference type="PROSITE" id="PS00028">
    <property type="entry name" value="ZINC_FINGER_C2H2_1"/>
    <property type="match status" value="2"/>
</dbReference>
<keyword evidence="4" id="KW-1185">Reference proteome</keyword>
<organism evidence="3 4">
    <name type="scientific">Clytia hemisphaerica</name>
    <dbReference type="NCBI Taxonomy" id="252671"/>
    <lineage>
        <taxon>Eukaryota</taxon>
        <taxon>Metazoa</taxon>
        <taxon>Cnidaria</taxon>
        <taxon>Hydrozoa</taxon>
        <taxon>Hydroidolina</taxon>
        <taxon>Leptothecata</taxon>
        <taxon>Obeliida</taxon>
        <taxon>Clytiidae</taxon>
        <taxon>Clytia</taxon>
    </lineage>
</organism>